<organism evidence="1 2">
    <name type="scientific">Candidatus Dormiibacter inghamiae</name>
    <dbReference type="NCBI Taxonomy" id="3127013"/>
    <lineage>
        <taxon>Bacteria</taxon>
        <taxon>Bacillati</taxon>
        <taxon>Candidatus Dormiibacterota</taxon>
        <taxon>Candidatus Dormibacteria</taxon>
        <taxon>Candidatus Dormibacterales</taxon>
        <taxon>Candidatus Dormibacteraceae</taxon>
        <taxon>Candidatus Dormiibacter</taxon>
    </lineage>
</organism>
<evidence type="ECO:0000313" key="2">
    <source>
        <dbReference type="Proteomes" id="UP000620075"/>
    </source>
</evidence>
<evidence type="ECO:0000313" key="1">
    <source>
        <dbReference type="EMBL" id="MBJ7603310.1"/>
    </source>
</evidence>
<dbReference type="EMBL" id="JAEKNQ010000035">
    <property type="protein sequence ID" value="MBJ7603310.1"/>
    <property type="molecule type" value="Genomic_DNA"/>
</dbReference>
<sequence length="58" mass="6357">MRFGYAACPSAVHLYLKLVRSGVNWSFGAGDLSFFDERVHMSTHDRGDLVAAGVVVDQ</sequence>
<comment type="caution">
    <text evidence="1">The sequence shown here is derived from an EMBL/GenBank/DDBJ whole genome shotgun (WGS) entry which is preliminary data.</text>
</comment>
<gene>
    <name evidence="1" type="ORF">JF888_09005</name>
</gene>
<dbReference type="Proteomes" id="UP000620075">
    <property type="component" value="Unassembled WGS sequence"/>
</dbReference>
<dbReference type="AlphaFoldDB" id="A0A934KEK8"/>
<dbReference type="RefSeq" id="WP_338179113.1">
    <property type="nucleotide sequence ID" value="NZ_JAEKNQ010000035.1"/>
</dbReference>
<protein>
    <submittedName>
        <fullName evidence="1">Uncharacterized protein</fullName>
    </submittedName>
</protein>
<accession>A0A934KEK8</accession>
<reference evidence="1 2" key="1">
    <citation type="submission" date="2020-10" db="EMBL/GenBank/DDBJ databases">
        <title>Ca. Dormibacterota MAGs.</title>
        <authorList>
            <person name="Montgomery K."/>
        </authorList>
    </citation>
    <scope>NUCLEOTIDE SEQUENCE [LARGE SCALE GENOMIC DNA]</scope>
    <source>
        <strain evidence="1">SC8811_S16_3</strain>
    </source>
</reference>
<proteinExistence type="predicted"/>
<name>A0A934KEK8_9BACT</name>